<keyword evidence="3" id="KW-1185">Reference proteome</keyword>
<dbReference type="KEGG" id="srt:Srot_1950"/>
<feature type="region of interest" description="Disordered" evidence="1">
    <location>
        <begin position="39"/>
        <end position="109"/>
    </location>
</feature>
<gene>
    <name evidence="2" type="ordered locus">Srot_1950</name>
</gene>
<dbReference type="Proteomes" id="UP000002247">
    <property type="component" value="Chromosome"/>
</dbReference>
<feature type="compositionally biased region" description="Basic and acidic residues" evidence="1">
    <location>
        <begin position="62"/>
        <end position="72"/>
    </location>
</feature>
<dbReference type="AlphaFoldDB" id="D6Z8X7"/>
<reference evidence="2 3" key="1">
    <citation type="journal article" date="2010" name="Stand. Genomic Sci.">
        <title>Complete genome sequence of Segniliparus rotundus type strain (CDC 1076).</title>
        <authorList>
            <person name="Sikorski J."/>
            <person name="Lapidus A."/>
            <person name="Copeland A."/>
            <person name="Misra M."/>
            <person name="Glavina Del Rio T."/>
            <person name="Nolan M."/>
            <person name="Lucas S."/>
            <person name="Chen F."/>
            <person name="Tice H."/>
            <person name="Cheng J.F."/>
            <person name="Jando M."/>
            <person name="Schneider S."/>
            <person name="Bruce D."/>
            <person name="Goodwin L."/>
            <person name="Pitluck S."/>
            <person name="Liolios K."/>
            <person name="Mikhailova N."/>
            <person name="Pati A."/>
            <person name="Ivanova N."/>
            <person name="Mavromatis K."/>
            <person name="Chen A."/>
            <person name="Palaniappan K."/>
            <person name="Chertkov O."/>
            <person name="Land M."/>
            <person name="Hauser L."/>
            <person name="Chang Y.J."/>
            <person name="Jeffries C.D."/>
            <person name="Brettin T."/>
            <person name="Detter J.C."/>
            <person name="Han C."/>
            <person name="Rohde M."/>
            <person name="Goker M."/>
            <person name="Bristow J."/>
            <person name="Eisen J.A."/>
            <person name="Markowitz V."/>
            <person name="Hugenholtz P."/>
            <person name="Kyrpides N.C."/>
            <person name="Klenk H.P."/>
        </authorList>
    </citation>
    <scope>NUCLEOTIDE SEQUENCE [LARGE SCALE GENOMIC DNA]</scope>
    <source>
        <strain evidence="3">ATCC BAA-972 / CDC 1076 / CIP 108378 / DSM 44985 / JCM 13578</strain>
    </source>
</reference>
<evidence type="ECO:0000313" key="2">
    <source>
        <dbReference type="EMBL" id="ADG98407.1"/>
    </source>
</evidence>
<protein>
    <submittedName>
        <fullName evidence="2">Uncharacterized protein</fullName>
    </submittedName>
</protein>
<evidence type="ECO:0000313" key="3">
    <source>
        <dbReference type="Proteomes" id="UP000002247"/>
    </source>
</evidence>
<evidence type="ECO:0000256" key="1">
    <source>
        <dbReference type="SAM" id="MobiDB-lite"/>
    </source>
</evidence>
<dbReference type="STRING" id="640132.Srot_1950"/>
<dbReference type="RefSeq" id="WP_013138860.1">
    <property type="nucleotide sequence ID" value="NC_014168.1"/>
</dbReference>
<proteinExistence type="predicted"/>
<dbReference type="EMBL" id="CP001958">
    <property type="protein sequence ID" value="ADG98407.1"/>
    <property type="molecule type" value="Genomic_DNA"/>
</dbReference>
<organism evidence="2 3">
    <name type="scientific">Segniliparus rotundus (strain ATCC BAA-972 / CDC 1076 / CIP 108378 / DSM 44985 / JCM 13578)</name>
    <dbReference type="NCBI Taxonomy" id="640132"/>
    <lineage>
        <taxon>Bacteria</taxon>
        <taxon>Bacillati</taxon>
        <taxon>Actinomycetota</taxon>
        <taxon>Actinomycetes</taxon>
        <taxon>Mycobacteriales</taxon>
        <taxon>Segniliparaceae</taxon>
        <taxon>Segniliparus</taxon>
    </lineage>
</organism>
<sequence length="109" mass="11353">MAEQTNVSTSDLSGAAMRIIEHHSGLQAVFDKWHNATSEFHGHAGDDGVDGQLKSQSETALDDNRRGGDVAARRAGQAGESANEAADTYTARDEDGSASIATVGNAIPK</sequence>
<dbReference type="HOGENOM" id="CLU_2036423_0_0_11"/>
<accession>D6Z8X7</accession>
<name>D6Z8X7_SEGRD</name>